<gene>
    <name evidence="3" type="ORF">FAZ21_17785</name>
</gene>
<organism evidence="3 4">
    <name type="scientific">Chitiniphilus eburneus</name>
    <dbReference type="NCBI Taxonomy" id="2571148"/>
    <lineage>
        <taxon>Bacteria</taxon>
        <taxon>Pseudomonadati</taxon>
        <taxon>Pseudomonadota</taxon>
        <taxon>Betaproteobacteria</taxon>
        <taxon>Neisseriales</taxon>
        <taxon>Chitinibacteraceae</taxon>
        <taxon>Chitiniphilus</taxon>
    </lineage>
</organism>
<evidence type="ECO:0000256" key="1">
    <source>
        <dbReference type="ARBA" id="ARBA00035644"/>
    </source>
</evidence>
<keyword evidence="4" id="KW-1185">Reference proteome</keyword>
<evidence type="ECO:0000313" key="3">
    <source>
        <dbReference type="EMBL" id="TJZ65900.1"/>
    </source>
</evidence>
<dbReference type="AlphaFoldDB" id="A0A4U0PE60"/>
<dbReference type="Pfam" id="PF08021">
    <property type="entry name" value="FAD_binding_9"/>
    <property type="match status" value="1"/>
</dbReference>
<dbReference type="GO" id="GO:0016491">
    <property type="term" value="F:oxidoreductase activity"/>
    <property type="evidence" value="ECO:0007669"/>
    <property type="project" value="InterPro"/>
</dbReference>
<dbReference type="Gene3D" id="3.40.50.80">
    <property type="entry name" value="Nucleotide-binding domain of ferredoxin-NADP reductase (FNR) module"/>
    <property type="match status" value="1"/>
</dbReference>
<dbReference type="PANTHER" id="PTHR30157">
    <property type="entry name" value="FERRIC REDUCTASE, NADPH-DEPENDENT"/>
    <property type="match status" value="1"/>
</dbReference>
<evidence type="ECO:0000313" key="4">
    <source>
        <dbReference type="Proteomes" id="UP000310016"/>
    </source>
</evidence>
<dbReference type="InterPro" id="IPR017938">
    <property type="entry name" value="Riboflavin_synthase-like_b-brl"/>
</dbReference>
<dbReference type="PANTHER" id="PTHR30157:SF0">
    <property type="entry name" value="NADPH-DEPENDENT FERRIC-CHELATE REDUCTASE"/>
    <property type="match status" value="1"/>
</dbReference>
<dbReference type="InterPro" id="IPR017927">
    <property type="entry name" value="FAD-bd_FR_type"/>
</dbReference>
<dbReference type="OrthoDB" id="9814826at2"/>
<dbReference type="InterPro" id="IPR013113">
    <property type="entry name" value="SIP_FAD-bd"/>
</dbReference>
<dbReference type="RefSeq" id="WP_136774772.1">
    <property type="nucleotide sequence ID" value="NZ_SUMF01000034.1"/>
</dbReference>
<feature type="domain" description="FAD-binding FR-type" evidence="2">
    <location>
        <begin position="10"/>
        <end position="134"/>
    </location>
</feature>
<dbReference type="CDD" id="cd06193">
    <property type="entry name" value="siderophore_interacting"/>
    <property type="match status" value="1"/>
</dbReference>
<dbReference type="InterPro" id="IPR039261">
    <property type="entry name" value="FNR_nucleotide-bd"/>
</dbReference>
<proteinExistence type="inferred from homology"/>
<evidence type="ECO:0000259" key="2">
    <source>
        <dbReference type="PROSITE" id="PS51384"/>
    </source>
</evidence>
<dbReference type="SUPFAM" id="SSF63380">
    <property type="entry name" value="Riboflavin synthase domain-like"/>
    <property type="match status" value="1"/>
</dbReference>
<comment type="similarity">
    <text evidence="1">Belongs to the SIP oxidoreductase family.</text>
</comment>
<dbReference type="Pfam" id="PF04954">
    <property type="entry name" value="SIP"/>
    <property type="match status" value="1"/>
</dbReference>
<sequence length="277" mass="30215">MSDTAPPRWTPPRRLQVRHTRAIGRHLCRVTFGGPDLAGFPEGSGGLHIKLFFPHDGEATPLMPELGPDGPVWPEGRRPITRTYTVRQYDPATQQLDVDFVLHGDNGPASRWASRAQPGDVLGLAGPGATVPYTPGAQWFLFAGDLSSLPAISAVLERLPPDARGVALIEVPDDADRHAVRHPEGIALRWLVRQGPAEGSTLLLDAIRALSWPAPDTALSATVAGESGAVVAIRAHLLRERGIARRALYAVPYWRAGQDEETYHQERHRIMDEEESA</sequence>
<name>A0A4U0PE60_9NEIS</name>
<dbReference type="InterPro" id="IPR007037">
    <property type="entry name" value="SIP_rossman_dom"/>
</dbReference>
<dbReference type="EMBL" id="SUMF01000034">
    <property type="protein sequence ID" value="TJZ65900.1"/>
    <property type="molecule type" value="Genomic_DNA"/>
</dbReference>
<reference evidence="3 4" key="1">
    <citation type="submission" date="2019-04" db="EMBL/GenBank/DDBJ databases">
        <title>Chitiniphilus eburnea sp. nov., a novel chitinolytic bacterium isolated from aquaculture sludge.</title>
        <authorList>
            <person name="Sheng M."/>
        </authorList>
    </citation>
    <scope>NUCLEOTIDE SEQUENCE [LARGE SCALE GENOMIC DNA]</scope>
    <source>
        <strain evidence="3 4">HX-2-15</strain>
    </source>
</reference>
<dbReference type="Proteomes" id="UP000310016">
    <property type="component" value="Unassembled WGS sequence"/>
</dbReference>
<dbReference type="Gene3D" id="2.40.30.10">
    <property type="entry name" value="Translation factors"/>
    <property type="match status" value="1"/>
</dbReference>
<comment type="caution">
    <text evidence="3">The sequence shown here is derived from an EMBL/GenBank/DDBJ whole genome shotgun (WGS) entry which is preliminary data.</text>
</comment>
<dbReference type="InterPro" id="IPR039374">
    <property type="entry name" value="SIP_fam"/>
</dbReference>
<accession>A0A4U0PE60</accession>
<dbReference type="PROSITE" id="PS51384">
    <property type="entry name" value="FAD_FR"/>
    <property type="match status" value="1"/>
</dbReference>
<protein>
    <submittedName>
        <fullName evidence="3">Siderophore-interacting protein</fullName>
    </submittedName>
</protein>